<keyword evidence="6" id="KW-1185">Reference proteome</keyword>
<protein>
    <recommendedName>
        <fullName evidence="7">Zinc finger protein</fullName>
    </recommendedName>
</protein>
<dbReference type="Gene3D" id="1.10.10.1320">
    <property type="entry name" value="Anti-sigma factor, zinc-finger domain"/>
    <property type="match status" value="1"/>
</dbReference>
<comment type="caution">
    <text evidence="5">The sequence shown here is derived from an EMBL/GenBank/DDBJ whole genome shotgun (WGS) entry which is preliminary data.</text>
</comment>
<keyword evidence="2" id="KW-0804">Transcription</keyword>
<feature type="compositionally biased region" description="Low complexity" evidence="3">
    <location>
        <begin position="184"/>
        <end position="208"/>
    </location>
</feature>
<feature type="transmembrane region" description="Helical" evidence="4">
    <location>
        <begin position="138"/>
        <end position="159"/>
    </location>
</feature>
<dbReference type="RefSeq" id="WP_344549802.1">
    <property type="nucleotide sequence ID" value="NZ_BAAANS010000001.1"/>
</dbReference>
<dbReference type="Proteomes" id="UP001500897">
    <property type="component" value="Unassembled WGS sequence"/>
</dbReference>
<dbReference type="EMBL" id="BAAANS010000001">
    <property type="protein sequence ID" value="GAA2084192.1"/>
    <property type="molecule type" value="Genomic_DNA"/>
</dbReference>
<accession>A0ABN2W5U7</accession>
<evidence type="ECO:0000256" key="2">
    <source>
        <dbReference type="ARBA" id="ARBA00023163"/>
    </source>
</evidence>
<gene>
    <name evidence="5" type="ORF">GCM10009759_03030</name>
</gene>
<evidence type="ECO:0000313" key="6">
    <source>
        <dbReference type="Proteomes" id="UP001500897"/>
    </source>
</evidence>
<keyword evidence="4" id="KW-0812">Transmembrane</keyword>
<reference evidence="5 6" key="1">
    <citation type="journal article" date="2019" name="Int. J. Syst. Evol. Microbiol.">
        <title>The Global Catalogue of Microorganisms (GCM) 10K type strain sequencing project: providing services to taxonomists for standard genome sequencing and annotation.</title>
        <authorList>
            <consortium name="The Broad Institute Genomics Platform"/>
            <consortium name="The Broad Institute Genome Sequencing Center for Infectious Disease"/>
            <person name="Wu L."/>
            <person name="Ma J."/>
        </authorList>
    </citation>
    <scope>NUCLEOTIDE SEQUENCE [LARGE SCALE GENOMIC DNA]</scope>
    <source>
        <strain evidence="5 6">JCM 14559</strain>
    </source>
</reference>
<feature type="region of interest" description="Disordered" evidence="3">
    <location>
        <begin position="184"/>
        <end position="210"/>
    </location>
</feature>
<keyword evidence="1" id="KW-0805">Transcription regulation</keyword>
<evidence type="ECO:0000313" key="5">
    <source>
        <dbReference type="EMBL" id="GAA2084192.1"/>
    </source>
</evidence>
<feature type="region of interest" description="Disordered" evidence="3">
    <location>
        <begin position="226"/>
        <end position="263"/>
    </location>
</feature>
<feature type="region of interest" description="Disordered" evidence="3">
    <location>
        <begin position="86"/>
        <end position="132"/>
    </location>
</feature>
<proteinExistence type="predicted"/>
<organism evidence="5 6">
    <name type="scientific">Kitasatospora saccharophila</name>
    <dbReference type="NCBI Taxonomy" id="407973"/>
    <lineage>
        <taxon>Bacteria</taxon>
        <taxon>Bacillati</taxon>
        <taxon>Actinomycetota</taxon>
        <taxon>Actinomycetes</taxon>
        <taxon>Kitasatosporales</taxon>
        <taxon>Streptomycetaceae</taxon>
        <taxon>Kitasatospora</taxon>
    </lineage>
</organism>
<evidence type="ECO:0008006" key="7">
    <source>
        <dbReference type="Google" id="ProtNLM"/>
    </source>
</evidence>
<sequence length="307" mass="30120">MTPHPPPGHPALDALADLAEDLLPPDRAAALHAHLADCPACAEDFAALSGLPQLLADAPPPVMPQDVADRLTAALAALAAESAARAETGATRPAPPSGTVPAEAVPAAPRRTGAPTGTPAAATGPGRPPHRRRRGRRLLLAGTAVAAVVFGLGLGGSLLDRGSDGEGSSAGRYVSDAAAAPASQAAKSAAGSPAPQQVAPGAGAADGPDFTEARLPAQVRQLMAGAPPQELGPTAPDGTAALPSCLSAAAGRPGERPAATGPGRYLGRPVLALVFRPPGGDGPLDVYLATPDCPGSTILLHSTVPAP</sequence>
<keyword evidence="4" id="KW-1133">Transmembrane helix</keyword>
<evidence type="ECO:0000256" key="1">
    <source>
        <dbReference type="ARBA" id="ARBA00023015"/>
    </source>
</evidence>
<feature type="compositionally biased region" description="Low complexity" evidence="3">
    <location>
        <begin position="248"/>
        <end position="263"/>
    </location>
</feature>
<dbReference type="InterPro" id="IPR041916">
    <property type="entry name" value="Anti_sigma_zinc_sf"/>
</dbReference>
<evidence type="ECO:0000256" key="4">
    <source>
        <dbReference type="SAM" id="Phobius"/>
    </source>
</evidence>
<keyword evidence="4" id="KW-0472">Membrane</keyword>
<name>A0ABN2W5U7_9ACTN</name>
<feature type="compositionally biased region" description="Low complexity" evidence="3">
    <location>
        <begin position="100"/>
        <end position="125"/>
    </location>
</feature>
<evidence type="ECO:0000256" key="3">
    <source>
        <dbReference type="SAM" id="MobiDB-lite"/>
    </source>
</evidence>